<accession>A0ABV2AJ91</accession>
<comment type="caution">
    <text evidence="2">The sequence shown here is derived from an EMBL/GenBank/DDBJ whole genome shotgun (WGS) entry which is preliminary data.</text>
</comment>
<protein>
    <submittedName>
        <fullName evidence="2">Uncharacterized protein</fullName>
    </submittedName>
</protein>
<evidence type="ECO:0000256" key="1">
    <source>
        <dbReference type="SAM" id="Phobius"/>
    </source>
</evidence>
<evidence type="ECO:0000313" key="2">
    <source>
        <dbReference type="EMBL" id="MES1919736.1"/>
    </source>
</evidence>
<sequence length="183" mass="21185">MLQKLKNLQKSSNLVKQIAVKNRKSDNKLLKQTANFTSRLRPRKILPGEASVSMSLPSSYRMTRAKQIKLIAFMSFVNLYVFARIHLRIKLEDAITKLFENDEVEALLGERPKTLSLKHRVAEADKGKVHLWVTGKLKTESGEFVDIEMEVVVVSLKMKTELVYAVLKRDNEHIYEFDKRKLQ</sequence>
<keyword evidence="3" id="KW-1185">Reference proteome</keyword>
<keyword evidence="1" id="KW-1133">Transmembrane helix</keyword>
<keyword evidence="1" id="KW-0472">Membrane</keyword>
<gene>
    <name evidence="2" type="ORF">MHBO_001516</name>
</gene>
<name>A0ABV2AJ91_9EUKA</name>
<dbReference type="EMBL" id="JBDODL010000384">
    <property type="protein sequence ID" value="MES1919736.1"/>
    <property type="molecule type" value="Genomic_DNA"/>
</dbReference>
<evidence type="ECO:0000313" key="3">
    <source>
        <dbReference type="Proteomes" id="UP001439008"/>
    </source>
</evidence>
<proteinExistence type="predicted"/>
<organism evidence="2 3">
    <name type="scientific">Bonamia ostreae</name>
    <dbReference type="NCBI Taxonomy" id="126728"/>
    <lineage>
        <taxon>Eukaryota</taxon>
        <taxon>Sar</taxon>
        <taxon>Rhizaria</taxon>
        <taxon>Endomyxa</taxon>
        <taxon>Ascetosporea</taxon>
        <taxon>Haplosporida</taxon>
        <taxon>Bonamia</taxon>
    </lineage>
</organism>
<reference evidence="2 3" key="1">
    <citation type="journal article" date="2024" name="BMC Biol.">
        <title>Comparative genomics of Ascetosporea gives new insight into the evolutionary basis for animal parasitism in Rhizaria.</title>
        <authorList>
            <person name="Hiltunen Thoren M."/>
            <person name="Onut-Brannstrom I."/>
            <person name="Alfjorden A."/>
            <person name="Peckova H."/>
            <person name="Swords F."/>
            <person name="Hooper C."/>
            <person name="Holzer A.S."/>
            <person name="Bass D."/>
            <person name="Burki F."/>
        </authorList>
    </citation>
    <scope>NUCLEOTIDE SEQUENCE [LARGE SCALE GENOMIC DNA]</scope>
    <source>
        <strain evidence="2">20-A016</strain>
    </source>
</reference>
<keyword evidence="1" id="KW-0812">Transmembrane</keyword>
<dbReference type="Proteomes" id="UP001439008">
    <property type="component" value="Unassembled WGS sequence"/>
</dbReference>
<feature type="transmembrane region" description="Helical" evidence="1">
    <location>
        <begin position="70"/>
        <end position="87"/>
    </location>
</feature>